<gene>
    <name evidence="1" type="primary">yidD</name>
    <name evidence="1" type="ORF">FGM00_11825</name>
</gene>
<evidence type="ECO:0000313" key="2">
    <source>
        <dbReference type="Proteomes" id="UP000310017"/>
    </source>
</evidence>
<dbReference type="OrthoDB" id="710170at2"/>
<dbReference type="KEGG" id="asag:FGM00_11825"/>
<evidence type="ECO:0000313" key="1">
    <source>
        <dbReference type="EMBL" id="QCX00762.1"/>
    </source>
</evidence>
<dbReference type="Pfam" id="PF01809">
    <property type="entry name" value="YidD"/>
    <property type="match status" value="1"/>
</dbReference>
<dbReference type="InterPro" id="IPR002696">
    <property type="entry name" value="Membr_insert_effic_factor_YidD"/>
</dbReference>
<dbReference type="RefSeq" id="WP_138853106.1">
    <property type="nucleotide sequence ID" value="NZ_CP040710.1"/>
</dbReference>
<dbReference type="Proteomes" id="UP000310017">
    <property type="component" value="Chromosome"/>
</dbReference>
<keyword evidence="2" id="KW-1185">Reference proteome</keyword>
<sequence length="92" mass="11100">MKHFLLNIIHIYWFLIPNSKRRKCIFKESCSHHVFRETKKDGFRKGLKELRFRIKNCQPEFDIFTDVVTGKKKMILKTGVILDESQIAERFK</sequence>
<accession>A0A5B7SRA6</accession>
<dbReference type="SMART" id="SM01234">
    <property type="entry name" value="Haemolytic"/>
    <property type="match status" value="1"/>
</dbReference>
<protein>
    <submittedName>
        <fullName evidence="1">Membrane protein insertion efficiency factor YidD</fullName>
    </submittedName>
</protein>
<dbReference type="AlphaFoldDB" id="A0A5B7SRA6"/>
<reference evidence="1 2" key="1">
    <citation type="submission" date="2019-05" db="EMBL/GenBank/DDBJ databases">
        <title>Genome sequencing of F202Z8.</title>
        <authorList>
            <person name="Kwon Y.M."/>
        </authorList>
    </citation>
    <scope>NUCLEOTIDE SEQUENCE [LARGE SCALE GENOMIC DNA]</scope>
    <source>
        <strain evidence="1 2">F202Z8</strain>
    </source>
</reference>
<organism evidence="1 2">
    <name type="scientific">Aggregatimonas sangjinii</name>
    <dbReference type="NCBI Taxonomy" id="2583587"/>
    <lineage>
        <taxon>Bacteria</taxon>
        <taxon>Pseudomonadati</taxon>
        <taxon>Bacteroidota</taxon>
        <taxon>Flavobacteriia</taxon>
        <taxon>Flavobacteriales</taxon>
        <taxon>Flavobacteriaceae</taxon>
        <taxon>Aggregatimonas</taxon>
    </lineage>
</organism>
<dbReference type="EMBL" id="CP040710">
    <property type="protein sequence ID" value="QCX00762.1"/>
    <property type="molecule type" value="Genomic_DNA"/>
</dbReference>
<dbReference type="NCBIfam" id="TIGR00278">
    <property type="entry name" value="membrane protein insertion efficiency factor YidD"/>
    <property type="match status" value="1"/>
</dbReference>
<name>A0A5B7SRA6_9FLAO</name>
<proteinExistence type="predicted"/>